<accession>A0ABV1DYK0</accession>
<reference evidence="1 2" key="1">
    <citation type="submission" date="2024-03" db="EMBL/GenBank/DDBJ databases">
        <title>Human intestinal bacterial collection.</title>
        <authorList>
            <person name="Pauvert C."/>
            <person name="Hitch T.C.A."/>
            <person name="Clavel T."/>
        </authorList>
    </citation>
    <scope>NUCLEOTIDE SEQUENCE [LARGE SCALE GENOMIC DNA]</scope>
    <source>
        <strain evidence="1 2">CLA-JM-H44</strain>
    </source>
</reference>
<name>A0ABV1DYK0_9FIRM</name>
<dbReference type="EMBL" id="JBBMFD010000005">
    <property type="protein sequence ID" value="MEQ2440110.1"/>
    <property type="molecule type" value="Genomic_DNA"/>
</dbReference>
<sequence>MKFKITDWQKHNRVLDYNAPCAKDTGFFFLPVSTANELLSYGRCSEMDALLDLWVNTVYNDEQVQGSDAGPVVYLRNGTGSPLLGYAGLAERWGVSKATAGRYLNKLSSLDYISVISFPGAHGSVICMNNYLSTMFEVSDVMVDKEEIAMLLHIGLTMPEIEEMMAEPVPGIGSEEEDGVSNPYVAFILQKVMEVLSVQGFPCFSCPKIQYKLLPLSCDCKEEVFCISDGIVGFKALLVILCGKDRELFRFELRLLPKGEKK</sequence>
<evidence type="ECO:0000313" key="2">
    <source>
        <dbReference type="Proteomes" id="UP001489509"/>
    </source>
</evidence>
<protein>
    <submittedName>
        <fullName evidence="1">MarR family transcriptional regulator</fullName>
    </submittedName>
</protein>
<gene>
    <name evidence="1" type="ORF">WMO26_04650</name>
</gene>
<dbReference type="Proteomes" id="UP001489509">
    <property type="component" value="Unassembled WGS sequence"/>
</dbReference>
<comment type="caution">
    <text evidence="1">The sequence shown here is derived from an EMBL/GenBank/DDBJ whole genome shotgun (WGS) entry which is preliminary data.</text>
</comment>
<organism evidence="1 2">
    <name type="scientific">Solibaculum intestinale</name>
    <dbReference type="NCBI Taxonomy" id="3133165"/>
    <lineage>
        <taxon>Bacteria</taxon>
        <taxon>Bacillati</taxon>
        <taxon>Bacillota</taxon>
        <taxon>Clostridia</taxon>
        <taxon>Eubacteriales</taxon>
        <taxon>Oscillospiraceae</taxon>
        <taxon>Solibaculum</taxon>
    </lineage>
</organism>
<evidence type="ECO:0000313" key="1">
    <source>
        <dbReference type="EMBL" id="MEQ2440110.1"/>
    </source>
</evidence>
<dbReference type="RefSeq" id="WP_349218491.1">
    <property type="nucleotide sequence ID" value="NZ_JBBMFD010000005.1"/>
</dbReference>
<proteinExistence type="predicted"/>
<keyword evidence="2" id="KW-1185">Reference proteome</keyword>